<sequence length="189" mass="20669">MLIVRRPTESKYRTAHSSRVQFSRPRVPAFSILPLFFLLFFSAAFLHRACPYSSAPRPSTRRLPSPNAAGLQAVLFPVPRASLIAVGGGHGHGDECGAGPARERDEAASRSAGWSSSPVVGAATSTGPRAPSRQRRRRTPTPTCRPPTEPSPPWPAAPAPTARLWEHHSCFLLCCSRFFFNVEIVDSRR</sequence>
<evidence type="ECO:0000313" key="3">
    <source>
        <dbReference type="Proteomes" id="UP000823388"/>
    </source>
</evidence>
<feature type="region of interest" description="Disordered" evidence="1">
    <location>
        <begin position="89"/>
        <end position="157"/>
    </location>
</feature>
<proteinExistence type="predicted"/>
<evidence type="ECO:0000313" key="2">
    <source>
        <dbReference type="EMBL" id="KAG2642843.1"/>
    </source>
</evidence>
<protein>
    <submittedName>
        <fullName evidence="2">Uncharacterized protein</fullName>
    </submittedName>
</protein>
<evidence type="ECO:0000256" key="1">
    <source>
        <dbReference type="SAM" id="MobiDB-lite"/>
    </source>
</evidence>
<comment type="caution">
    <text evidence="2">The sequence shown here is derived from an EMBL/GenBank/DDBJ whole genome shotgun (WGS) entry which is preliminary data.</text>
</comment>
<accession>A0A8T0WDU5</accession>
<keyword evidence="3" id="KW-1185">Reference proteome</keyword>
<gene>
    <name evidence="2" type="ORF">PVAP13_2KG331967</name>
</gene>
<dbReference type="EMBL" id="CM029039">
    <property type="protein sequence ID" value="KAG2642843.1"/>
    <property type="molecule type" value="Genomic_DNA"/>
</dbReference>
<dbReference type="AlphaFoldDB" id="A0A8T0WDU5"/>
<name>A0A8T0WDU5_PANVG</name>
<feature type="compositionally biased region" description="Polar residues" evidence="1">
    <location>
        <begin position="113"/>
        <end position="127"/>
    </location>
</feature>
<dbReference type="Proteomes" id="UP000823388">
    <property type="component" value="Chromosome 2K"/>
</dbReference>
<reference evidence="2" key="1">
    <citation type="submission" date="2020-05" db="EMBL/GenBank/DDBJ databases">
        <title>WGS assembly of Panicum virgatum.</title>
        <authorList>
            <person name="Lovell J.T."/>
            <person name="Jenkins J."/>
            <person name="Shu S."/>
            <person name="Juenger T.E."/>
            <person name="Schmutz J."/>
        </authorList>
    </citation>
    <scope>NUCLEOTIDE SEQUENCE</scope>
    <source>
        <strain evidence="2">AP13</strain>
    </source>
</reference>
<feature type="compositionally biased region" description="Pro residues" evidence="1">
    <location>
        <begin position="143"/>
        <end position="157"/>
    </location>
</feature>
<organism evidence="2 3">
    <name type="scientific">Panicum virgatum</name>
    <name type="common">Blackwell switchgrass</name>
    <dbReference type="NCBI Taxonomy" id="38727"/>
    <lineage>
        <taxon>Eukaryota</taxon>
        <taxon>Viridiplantae</taxon>
        <taxon>Streptophyta</taxon>
        <taxon>Embryophyta</taxon>
        <taxon>Tracheophyta</taxon>
        <taxon>Spermatophyta</taxon>
        <taxon>Magnoliopsida</taxon>
        <taxon>Liliopsida</taxon>
        <taxon>Poales</taxon>
        <taxon>Poaceae</taxon>
        <taxon>PACMAD clade</taxon>
        <taxon>Panicoideae</taxon>
        <taxon>Panicodae</taxon>
        <taxon>Paniceae</taxon>
        <taxon>Panicinae</taxon>
        <taxon>Panicum</taxon>
        <taxon>Panicum sect. Hiantes</taxon>
    </lineage>
</organism>
<feature type="compositionally biased region" description="Basic and acidic residues" evidence="1">
    <location>
        <begin position="91"/>
        <end position="108"/>
    </location>
</feature>